<proteinExistence type="predicted"/>
<keyword evidence="3" id="KW-0862">Zinc</keyword>
<dbReference type="PROSITE" id="PS50280">
    <property type="entry name" value="SET"/>
    <property type="match status" value="1"/>
</dbReference>
<comment type="caution">
    <text evidence="7">The sequence shown here is derived from an EMBL/GenBank/DDBJ whole genome shotgun (WGS) entry which is preliminary data.</text>
</comment>
<dbReference type="STRING" id="1447875.A0A2B7XQA9"/>
<feature type="domain" description="SET" evidence="5">
    <location>
        <begin position="13"/>
        <end position="256"/>
    </location>
</feature>
<evidence type="ECO:0000256" key="3">
    <source>
        <dbReference type="ARBA" id="ARBA00022833"/>
    </source>
</evidence>
<dbReference type="Gene3D" id="1.10.220.160">
    <property type="match status" value="1"/>
</dbReference>
<dbReference type="SMART" id="SM00317">
    <property type="entry name" value="SET"/>
    <property type="match status" value="1"/>
</dbReference>
<dbReference type="Proteomes" id="UP000223968">
    <property type="component" value="Unassembled WGS sequence"/>
</dbReference>
<dbReference type="InterPro" id="IPR050869">
    <property type="entry name" value="H3K4_H4K5_MeTrfase"/>
</dbReference>
<gene>
    <name evidence="7" type="ORF">AJ79_05261</name>
</gene>
<evidence type="ECO:0000313" key="7">
    <source>
        <dbReference type="EMBL" id="PGH10788.1"/>
    </source>
</evidence>
<dbReference type="EMBL" id="PDNB01000082">
    <property type="protein sequence ID" value="PGH10788.1"/>
    <property type="molecule type" value="Genomic_DNA"/>
</dbReference>
<dbReference type="PROSITE" id="PS01360">
    <property type="entry name" value="ZF_MYND_1"/>
    <property type="match status" value="1"/>
</dbReference>
<dbReference type="AlphaFoldDB" id="A0A2B7XQA9"/>
<reference evidence="7 8" key="1">
    <citation type="submission" date="2017-10" db="EMBL/GenBank/DDBJ databases">
        <title>Comparative genomics in systemic dimorphic fungi from Ajellomycetaceae.</title>
        <authorList>
            <person name="Munoz J.F."/>
            <person name="Mcewen J.G."/>
            <person name="Clay O.K."/>
            <person name="Cuomo C.A."/>
        </authorList>
    </citation>
    <scope>NUCLEOTIDE SEQUENCE [LARGE SCALE GENOMIC DNA]</scope>
    <source>
        <strain evidence="7 8">UAMH5409</strain>
    </source>
</reference>
<organism evidence="7 8">
    <name type="scientific">Helicocarpus griseus UAMH5409</name>
    <dbReference type="NCBI Taxonomy" id="1447875"/>
    <lineage>
        <taxon>Eukaryota</taxon>
        <taxon>Fungi</taxon>
        <taxon>Dikarya</taxon>
        <taxon>Ascomycota</taxon>
        <taxon>Pezizomycotina</taxon>
        <taxon>Eurotiomycetes</taxon>
        <taxon>Eurotiomycetidae</taxon>
        <taxon>Onygenales</taxon>
        <taxon>Ajellomycetaceae</taxon>
        <taxon>Helicocarpus</taxon>
    </lineage>
</organism>
<evidence type="ECO:0000313" key="8">
    <source>
        <dbReference type="Proteomes" id="UP000223968"/>
    </source>
</evidence>
<evidence type="ECO:0000256" key="1">
    <source>
        <dbReference type="ARBA" id="ARBA00022723"/>
    </source>
</evidence>
<dbReference type="GO" id="GO:0005634">
    <property type="term" value="C:nucleus"/>
    <property type="evidence" value="ECO:0007669"/>
    <property type="project" value="TreeGrafter"/>
</dbReference>
<keyword evidence="2 4" id="KW-0863">Zinc-finger</keyword>
<evidence type="ECO:0000259" key="5">
    <source>
        <dbReference type="PROSITE" id="PS50280"/>
    </source>
</evidence>
<dbReference type="InterPro" id="IPR001214">
    <property type="entry name" value="SET_dom"/>
</dbReference>
<dbReference type="SUPFAM" id="SSF82199">
    <property type="entry name" value="SET domain"/>
    <property type="match status" value="1"/>
</dbReference>
<feature type="domain" description="MYND-type" evidence="6">
    <location>
        <begin position="59"/>
        <end position="105"/>
    </location>
</feature>
<dbReference type="Pfam" id="PF01753">
    <property type="entry name" value="zf-MYND"/>
    <property type="match status" value="1"/>
</dbReference>
<name>A0A2B7XQA9_9EURO</name>
<dbReference type="Gene3D" id="6.10.140.2220">
    <property type="match status" value="1"/>
</dbReference>
<dbReference type="Pfam" id="PF00856">
    <property type="entry name" value="SET"/>
    <property type="match status" value="1"/>
</dbReference>
<dbReference type="GO" id="GO:0008270">
    <property type="term" value="F:zinc ion binding"/>
    <property type="evidence" value="ECO:0007669"/>
    <property type="project" value="UniProtKB-KW"/>
</dbReference>
<dbReference type="InterPro" id="IPR002893">
    <property type="entry name" value="Znf_MYND"/>
</dbReference>
<accession>A0A2B7XQA9</accession>
<evidence type="ECO:0000256" key="4">
    <source>
        <dbReference type="PROSITE-ProRule" id="PRU00134"/>
    </source>
</evidence>
<keyword evidence="8" id="KW-1185">Reference proteome</keyword>
<dbReference type="OrthoDB" id="5945798at2759"/>
<dbReference type="PROSITE" id="PS50865">
    <property type="entry name" value="ZF_MYND_2"/>
    <property type="match status" value="1"/>
</dbReference>
<sequence>MDPIADRIVCTDPQAESKETGDKGLGLFATSHLRPGDNVFAITANFATVLDTDRLADTCSNCFATVGDEVNPDLTLKACTGCRVVKYCDTRCQSESWAASHKKECKIYKKWYPKILPSNGRAVLRIISEPDRPIFKEMYLHHVAATNTLSYHFSEMRKRDDEQLERVAISAEALKALTETDAPLEALLVLFTKLETNAVTLTNQYFDTIGLCLLPFASYTNHSCEPNAYIGFDGQVMYMKALQDIRPGEQIYISYIDNTNPFETRQRELRSRYFFTCHCPKCLKGTNTREDEYLNNETPPSQTAIDEAYRILAMLKARNCPPSKPPHARPAVGLMMLQSSGCWPITRQFYPQLHDELIVKLLDEKRFKSAFMPAAVRHLRIDPVLYTNPLHPIRKRNMWAFAKLVRYLNDPADGDESPARTEYEHRADFVWLWYSLLSDLNRTYNDTLRLRALLQTSLKDIIEDLKRSGVDFKTAGGQRQIKTAVDNAWQNLEKTVDKLLSRKPFKYDL</sequence>
<dbReference type="InterPro" id="IPR046341">
    <property type="entry name" value="SET_dom_sf"/>
</dbReference>
<evidence type="ECO:0000259" key="6">
    <source>
        <dbReference type="PROSITE" id="PS50865"/>
    </source>
</evidence>
<evidence type="ECO:0000256" key="2">
    <source>
        <dbReference type="ARBA" id="ARBA00022771"/>
    </source>
</evidence>
<dbReference type="Gene3D" id="2.170.270.10">
    <property type="entry name" value="SET domain"/>
    <property type="match status" value="1"/>
</dbReference>
<dbReference type="PANTHER" id="PTHR12197">
    <property type="entry name" value="HISTONE-LYSINE N-METHYLTRANSFERASE SMYD"/>
    <property type="match status" value="1"/>
</dbReference>
<keyword evidence="1" id="KW-0479">Metal-binding</keyword>
<dbReference type="PANTHER" id="PTHR12197:SF251">
    <property type="entry name" value="EG:BACR7C10.4 PROTEIN"/>
    <property type="match status" value="1"/>
</dbReference>
<protein>
    <submittedName>
        <fullName evidence="7">Uncharacterized protein</fullName>
    </submittedName>
</protein>